<dbReference type="OrthoDB" id="6430534at2759"/>
<name>A0A8X6G8V1_TRICU</name>
<gene>
    <name evidence="1" type="ORF">TNCT_95721</name>
</gene>
<accession>A0A8X6G8V1</accession>
<sequence>MENRLHKKNIIRFLAEAVSFVLEYNNLNLELSLRVSEIIPTTLPLFTRSIGAALTHHCTQDFYSRYQPEWLHLSETEAEIPIRDYFRAYVDTIANEEYYALLYSVALISQLCVHAIRRENSEIVRPILAEAANILHFRCYSRAHFRNLIRVAIECSLFHRTMHQASVDDGFCSASEE</sequence>
<evidence type="ECO:0000313" key="2">
    <source>
        <dbReference type="Proteomes" id="UP000887116"/>
    </source>
</evidence>
<evidence type="ECO:0000313" key="1">
    <source>
        <dbReference type="EMBL" id="GFQ98502.1"/>
    </source>
</evidence>
<comment type="caution">
    <text evidence="1">The sequence shown here is derived from an EMBL/GenBank/DDBJ whole genome shotgun (WGS) entry which is preliminary data.</text>
</comment>
<dbReference type="AlphaFoldDB" id="A0A8X6G8V1"/>
<dbReference type="Proteomes" id="UP000887116">
    <property type="component" value="Unassembled WGS sequence"/>
</dbReference>
<protein>
    <submittedName>
        <fullName evidence="1">Uncharacterized protein</fullName>
    </submittedName>
</protein>
<reference evidence="1" key="1">
    <citation type="submission" date="2020-07" db="EMBL/GenBank/DDBJ databases">
        <title>Multicomponent nature underlies the extraordinary mechanical properties of spider dragline silk.</title>
        <authorList>
            <person name="Kono N."/>
            <person name="Nakamura H."/>
            <person name="Mori M."/>
            <person name="Yoshida Y."/>
            <person name="Ohtoshi R."/>
            <person name="Malay A.D."/>
            <person name="Moran D.A.P."/>
            <person name="Tomita M."/>
            <person name="Numata K."/>
            <person name="Arakawa K."/>
        </authorList>
    </citation>
    <scope>NUCLEOTIDE SEQUENCE</scope>
</reference>
<keyword evidence="2" id="KW-1185">Reference proteome</keyword>
<proteinExistence type="predicted"/>
<dbReference type="EMBL" id="BMAO01005028">
    <property type="protein sequence ID" value="GFQ98502.1"/>
    <property type="molecule type" value="Genomic_DNA"/>
</dbReference>
<organism evidence="1 2">
    <name type="scientific">Trichonephila clavata</name>
    <name type="common">Joro spider</name>
    <name type="synonym">Nephila clavata</name>
    <dbReference type="NCBI Taxonomy" id="2740835"/>
    <lineage>
        <taxon>Eukaryota</taxon>
        <taxon>Metazoa</taxon>
        <taxon>Ecdysozoa</taxon>
        <taxon>Arthropoda</taxon>
        <taxon>Chelicerata</taxon>
        <taxon>Arachnida</taxon>
        <taxon>Araneae</taxon>
        <taxon>Araneomorphae</taxon>
        <taxon>Entelegynae</taxon>
        <taxon>Araneoidea</taxon>
        <taxon>Nephilidae</taxon>
        <taxon>Trichonephila</taxon>
    </lineage>
</organism>